<dbReference type="Proteomes" id="UP001610444">
    <property type="component" value="Unassembled WGS sequence"/>
</dbReference>
<dbReference type="EMBL" id="JBFXLR010000007">
    <property type="protein sequence ID" value="KAL2856980.1"/>
    <property type="molecule type" value="Genomic_DNA"/>
</dbReference>
<evidence type="ECO:0000256" key="1">
    <source>
        <dbReference type="SAM" id="SignalP"/>
    </source>
</evidence>
<evidence type="ECO:0000313" key="2">
    <source>
        <dbReference type="EMBL" id="KAL2856980.1"/>
    </source>
</evidence>
<protein>
    <recommendedName>
        <fullName evidence="4">Secreted protein</fullName>
    </recommendedName>
</protein>
<proteinExistence type="predicted"/>
<name>A0ABR4KXI0_9EURO</name>
<evidence type="ECO:0008006" key="4">
    <source>
        <dbReference type="Google" id="ProtNLM"/>
    </source>
</evidence>
<organism evidence="2 3">
    <name type="scientific">Aspergillus pseudodeflectus</name>
    <dbReference type="NCBI Taxonomy" id="176178"/>
    <lineage>
        <taxon>Eukaryota</taxon>
        <taxon>Fungi</taxon>
        <taxon>Dikarya</taxon>
        <taxon>Ascomycota</taxon>
        <taxon>Pezizomycotina</taxon>
        <taxon>Eurotiomycetes</taxon>
        <taxon>Eurotiomycetidae</taxon>
        <taxon>Eurotiales</taxon>
        <taxon>Aspergillaceae</taxon>
        <taxon>Aspergillus</taxon>
        <taxon>Aspergillus subgen. Nidulantes</taxon>
    </lineage>
</organism>
<feature type="chain" id="PRO_5045123805" description="Secreted protein" evidence="1">
    <location>
        <begin position="27"/>
        <end position="100"/>
    </location>
</feature>
<comment type="caution">
    <text evidence="2">The sequence shown here is derived from an EMBL/GenBank/DDBJ whole genome shotgun (WGS) entry which is preliminary data.</text>
</comment>
<feature type="signal peptide" evidence="1">
    <location>
        <begin position="1"/>
        <end position="26"/>
    </location>
</feature>
<reference evidence="2 3" key="1">
    <citation type="submission" date="2024-07" db="EMBL/GenBank/DDBJ databases">
        <title>Section-level genome sequencing and comparative genomics of Aspergillus sections Usti and Cavernicolus.</title>
        <authorList>
            <consortium name="Lawrence Berkeley National Laboratory"/>
            <person name="Nybo J.L."/>
            <person name="Vesth T.C."/>
            <person name="Theobald S."/>
            <person name="Frisvad J.C."/>
            <person name="Larsen T.O."/>
            <person name="Kjaerboelling I."/>
            <person name="Rothschild-Mancinelli K."/>
            <person name="Lyhne E.K."/>
            <person name="Kogle M.E."/>
            <person name="Barry K."/>
            <person name="Clum A."/>
            <person name="Na H."/>
            <person name="Ledsgaard L."/>
            <person name="Lin J."/>
            <person name="Lipzen A."/>
            <person name="Kuo A."/>
            <person name="Riley R."/>
            <person name="Mondo S."/>
            <person name="LaButti K."/>
            <person name="Haridas S."/>
            <person name="Pangalinan J."/>
            <person name="Salamov A.A."/>
            <person name="Simmons B.A."/>
            <person name="Magnuson J.K."/>
            <person name="Chen J."/>
            <person name="Drula E."/>
            <person name="Henrissat B."/>
            <person name="Wiebenga A."/>
            <person name="Lubbers R.J."/>
            <person name="Gomes A.C."/>
            <person name="Macurrencykelacurrency M.R."/>
            <person name="Stajich J."/>
            <person name="Grigoriev I.V."/>
            <person name="Mortensen U.H."/>
            <person name="De vries R.P."/>
            <person name="Baker S.E."/>
            <person name="Andersen M.R."/>
        </authorList>
    </citation>
    <scope>NUCLEOTIDE SEQUENCE [LARGE SCALE GENOMIC DNA]</scope>
    <source>
        <strain evidence="2 3">CBS 756.74</strain>
    </source>
</reference>
<accession>A0ABR4KXI0</accession>
<dbReference type="RefSeq" id="XP_070902844.1">
    <property type="nucleotide sequence ID" value="XM_071037452.1"/>
</dbReference>
<keyword evidence="3" id="KW-1185">Reference proteome</keyword>
<dbReference type="GeneID" id="98152616"/>
<keyword evidence="1" id="KW-0732">Signal</keyword>
<evidence type="ECO:0000313" key="3">
    <source>
        <dbReference type="Proteomes" id="UP001610444"/>
    </source>
</evidence>
<gene>
    <name evidence="2" type="ORF">BJX68DRAFT_194610</name>
</gene>
<sequence>MRMPPPRGVWSIHIQLYLVCVSIVSSVSTTTVVRSNFTPLGRLDHFGYEIRLEIYFRVEKLNAEKVLVGEPMAGTPKLSGRLCLERNGRHVSQQESGIAG</sequence>